<feature type="domain" description="Putative endonuclease Z1" evidence="1">
    <location>
        <begin position="414"/>
        <end position="637"/>
    </location>
</feature>
<organism evidence="2 3">
    <name type="scientific">Paenibacillus medicaginis</name>
    <dbReference type="NCBI Taxonomy" id="1470560"/>
    <lineage>
        <taxon>Bacteria</taxon>
        <taxon>Bacillati</taxon>
        <taxon>Bacillota</taxon>
        <taxon>Bacilli</taxon>
        <taxon>Bacillales</taxon>
        <taxon>Paenibacillaceae</taxon>
        <taxon>Paenibacillus</taxon>
    </lineage>
</organism>
<accession>A0ABV5C5Y0</accession>
<dbReference type="EMBL" id="JBHIRY010000026">
    <property type="protein sequence ID" value="MFB5762934.1"/>
    <property type="molecule type" value="Genomic_DNA"/>
</dbReference>
<dbReference type="Pfam" id="PF10593">
    <property type="entry name" value="Z1"/>
    <property type="match status" value="1"/>
</dbReference>
<protein>
    <submittedName>
        <fullName evidence="2">Z1 domain-containing protein</fullName>
    </submittedName>
</protein>
<sequence>METNSYQVIKSFILKKLQDVEGVLPENKIKEEIEAIQKVISATGISVLSVLLSAPDLRELSEKDWMRMERELETHFDVRMETGILVQGTDQQKRDTTWWTGKVKQESHGYYWKRYKEYISKFLAPEVVKTTDEDTDIVMDNIENPFNESIEAFSRVGMVVGHVQSGKTSNYSALVCKAADAGYKFIVVIAGGMNNLRDQTQVRLNEAFVGKDKGIPVGVGKLGDMKAELLPISLTTAEQDFNKQDADKNKQGINLDNISSPILLVIKKNSKTLKNVIDWLKAQYTNQIAKHAMLMIDDESDYASINTKSEEDPTIINKRLRELLQLFHKSAYVAYTATPYANIFIDHEAVNDDVGKDIFPKDFIYALKAPTNYFGAAKIFLDPNLKHVVCIKDYKKILPLNHKKDIPIRCLPDSLYEAVRHFVINVGVRKLRGQGDKHNSMLIHVTRFTKVHQRVSMYIRSYVEEIQKAVSSYGRLYNASLQNKIIKDLEDTFSVRYPNLEFEWTSVLHSLVEIINSLIVREVHNETTVPLEYRKDIATNAIVIGGTSLSRGYTLEGLSVSYFLRSTVFYDTLMQMGRWFGYRPNYEDLCYIYMPEEVADRFRLIIEATEDLVDDLNRMSRAKMTPADFGLAVKFHPDSGLQVTARNKQKSSQDIYFEMKLDGTAKETSWIHSDPEINNRNIELIKSFVAQIEDAYGSKKSSEAGEAEPEYRSYLWKHVDRGVIAYFIEHFNVVTSDQFGLNSRMPIEFVREYVNKMTTDWDVALYSGKEKNQDFSIGNIKIKQERRKLIYKGDYLEVSNRQVSTGTAEAISLTKEDRKKCGSDRKAARSKLERPLLMLHVIDGEVSSPEGEDLNNDPRTPKGGLAAFGISFPGGIESGKKTVKVKINSVTIKNLLSEVEEDYDDYAQ</sequence>
<proteinExistence type="predicted"/>
<reference evidence="2 3" key="1">
    <citation type="submission" date="2024-09" db="EMBL/GenBank/DDBJ databases">
        <title>Paenibacillus zeirhizospherea sp. nov., isolated from surface of the maize (Zea mays) roots in a horticulture field, Hungary.</title>
        <authorList>
            <person name="Marton D."/>
            <person name="Farkas M."/>
            <person name="Bedics A."/>
            <person name="Toth E."/>
            <person name="Tancsics A."/>
            <person name="Boka K."/>
            <person name="Marati G."/>
            <person name="Kriszt B."/>
            <person name="Cserhati M."/>
        </authorList>
    </citation>
    <scope>NUCLEOTIDE SEQUENCE [LARGE SCALE GENOMIC DNA]</scope>
    <source>
        <strain evidence="2 3">JCM 18446</strain>
    </source>
</reference>
<evidence type="ECO:0000313" key="2">
    <source>
        <dbReference type="EMBL" id="MFB5762934.1"/>
    </source>
</evidence>
<evidence type="ECO:0000259" key="1">
    <source>
        <dbReference type="Pfam" id="PF10593"/>
    </source>
</evidence>
<name>A0ABV5C5Y0_9BACL</name>
<dbReference type="InterPro" id="IPR018310">
    <property type="entry name" value="Put_endonuclease_Z1-dom"/>
</dbReference>
<keyword evidence="3" id="KW-1185">Reference proteome</keyword>
<comment type="caution">
    <text evidence="2">The sequence shown here is derived from an EMBL/GenBank/DDBJ whole genome shotgun (WGS) entry which is preliminary data.</text>
</comment>
<dbReference type="Proteomes" id="UP001580430">
    <property type="component" value="Unassembled WGS sequence"/>
</dbReference>
<evidence type="ECO:0000313" key="3">
    <source>
        <dbReference type="Proteomes" id="UP001580430"/>
    </source>
</evidence>
<gene>
    <name evidence="2" type="ORF">ACE5LO_21390</name>
</gene>
<dbReference type="RefSeq" id="WP_375522011.1">
    <property type="nucleotide sequence ID" value="NZ_JBHIRY010000026.1"/>
</dbReference>